<evidence type="ECO:0000313" key="1">
    <source>
        <dbReference type="EMBL" id="KAL2347863.1"/>
    </source>
</evidence>
<dbReference type="EMBL" id="JBGMDY010000001">
    <property type="protein sequence ID" value="KAL2347863.1"/>
    <property type="molecule type" value="Genomic_DNA"/>
</dbReference>
<dbReference type="AlphaFoldDB" id="A0ABD1NI95"/>
<reference evidence="1 2" key="1">
    <citation type="submission" date="2024-08" db="EMBL/GenBank/DDBJ databases">
        <title>Insights into the chromosomal genome structure of Flemingia macrophylla.</title>
        <authorList>
            <person name="Ding Y."/>
            <person name="Zhao Y."/>
            <person name="Bi W."/>
            <person name="Wu M."/>
            <person name="Zhao G."/>
            <person name="Gong Y."/>
            <person name="Li W."/>
            <person name="Zhang P."/>
        </authorList>
    </citation>
    <scope>NUCLEOTIDE SEQUENCE [LARGE SCALE GENOMIC DNA]</scope>
    <source>
        <strain evidence="1">DYQJB</strain>
        <tissue evidence="1">Leaf</tissue>
    </source>
</reference>
<dbReference type="PANTHER" id="PTHR38222:SF1">
    <property type="entry name" value="TFIIS N-TERMINAL DOMAIN-CONTAINING PROTEIN"/>
    <property type="match status" value="1"/>
</dbReference>
<accession>A0ABD1NI95</accession>
<keyword evidence="2" id="KW-1185">Reference proteome</keyword>
<comment type="caution">
    <text evidence="1">The sequence shown here is derived from an EMBL/GenBank/DDBJ whole genome shotgun (WGS) entry which is preliminary data.</text>
</comment>
<dbReference type="Proteomes" id="UP001603857">
    <property type="component" value="Unassembled WGS sequence"/>
</dbReference>
<sequence>MFEPRDMWTKLKEKGETIFSRAGWSTFRQEPSQGNHIEEKEKRLTGLSVQHVQAHTPRFMCSEASVSMLVQCLLEG</sequence>
<gene>
    <name evidence="1" type="ORF">Fmac_001863</name>
</gene>
<proteinExistence type="predicted"/>
<protein>
    <submittedName>
        <fullName evidence="1">Uncharacterized protein</fullName>
    </submittedName>
</protein>
<dbReference type="PANTHER" id="PTHR38222">
    <property type="entry name" value="TFIIS N-TERMINAL DOMAIN-CONTAINING PROTEIN"/>
    <property type="match status" value="1"/>
</dbReference>
<evidence type="ECO:0000313" key="2">
    <source>
        <dbReference type="Proteomes" id="UP001603857"/>
    </source>
</evidence>
<name>A0ABD1NI95_9FABA</name>
<organism evidence="1 2">
    <name type="scientific">Flemingia macrophylla</name>
    <dbReference type="NCBI Taxonomy" id="520843"/>
    <lineage>
        <taxon>Eukaryota</taxon>
        <taxon>Viridiplantae</taxon>
        <taxon>Streptophyta</taxon>
        <taxon>Embryophyta</taxon>
        <taxon>Tracheophyta</taxon>
        <taxon>Spermatophyta</taxon>
        <taxon>Magnoliopsida</taxon>
        <taxon>eudicotyledons</taxon>
        <taxon>Gunneridae</taxon>
        <taxon>Pentapetalae</taxon>
        <taxon>rosids</taxon>
        <taxon>fabids</taxon>
        <taxon>Fabales</taxon>
        <taxon>Fabaceae</taxon>
        <taxon>Papilionoideae</taxon>
        <taxon>50 kb inversion clade</taxon>
        <taxon>NPAAA clade</taxon>
        <taxon>indigoferoid/millettioid clade</taxon>
        <taxon>Phaseoleae</taxon>
        <taxon>Flemingia</taxon>
    </lineage>
</organism>